<dbReference type="PANTHER" id="PTHR30272">
    <property type="entry name" value="3-HYDROXYACYL-[ACYL-CARRIER-PROTEIN] DEHYDRATASE"/>
    <property type="match status" value="1"/>
</dbReference>
<evidence type="ECO:0008006" key="5">
    <source>
        <dbReference type="Google" id="ProtNLM"/>
    </source>
</evidence>
<organism evidence="3 4">
    <name type="scientific">Salinactinospora qingdaonensis</name>
    <dbReference type="NCBI Taxonomy" id="702744"/>
    <lineage>
        <taxon>Bacteria</taxon>
        <taxon>Bacillati</taxon>
        <taxon>Actinomycetota</taxon>
        <taxon>Actinomycetes</taxon>
        <taxon>Streptosporangiales</taxon>
        <taxon>Nocardiopsidaceae</taxon>
        <taxon>Salinactinospora</taxon>
    </lineage>
</organism>
<accession>A0ABP7F9A8</accession>
<keyword evidence="4" id="KW-1185">Reference proteome</keyword>
<dbReference type="Proteomes" id="UP001500908">
    <property type="component" value="Unassembled WGS sequence"/>
</dbReference>
<keyword evidence="2" id="KW-0456">Lyase</keyword>
<reference evidence="4" key="1">
    <citation type="journal article" date="2019" name="Int. J. Syst. Evol. Microbiol.">
        <title>The Global Catalogue of Microorganisms (GCM) 10K type strain sequencing project: providing services to taxonomists for standard genome sequencing and annotation.</title>
        <authorList>
            <consortium name="The Broad Institute Genomics Platform"/>
            <consortium name="The Broad Institute Genome Sequencing Center for Infectious Disease"/>
            <person name="Wu L."/>
            <person name="Ma J."/>
        </authorList>
    </citation>
    <scope>NUCLEOTIDE SEQUENCE [LARGE SCALE GENOMIC DNA]</scope>
    <source>
        <strain evidence="4">JCM 17137</strain>
    </source>
</reference>
<evidence type="ECO:0000256" key="1">
    <source>
        <dbReference type="ARBA" id="ARBA00009174"/>
    </source>
</evidence>
<dbReference type="InterPro" id="IPR029069">
    <property type="entry name" value="HotDog_dom_sf"/>
</dbReference>
<dbReference type="RefSeq" id="WP_344968355.1">
    <property type="nucleotide sequence ID" value="NZ_BAABDD010000004.1"/>
</dbReference>
<dbReference type="Pfam" id="PF07977">
    <property type="entry name" value="FabA"/>
    <property type="match status" value="1"/>
</dbReference>
<gene>
    <name evidence="3" type="ORF">GCM10022402_13000</name>
</gene>
<proteinExistence type="inferred from homology"/>
<sequence length="165" mass="17851">MIEHAELRALLPQRHPILLLDRASVVEPGRRVVGHKAITGSEPCYRDLPDSASPKSFGYPHCLLLESFGQAAAVLWLTSDSDGENEDGVLMFAGARDCRFVGRAYPGDTLHHEVRLEHVIGDNAFASGQTRVGDRVIATFGSLIAVRRPHSALAAPTPSQPRPAP</sequence>
<evidence type="ECO:0000256" key="2">
    <source>
        <dbReference type="ARBA" id="ARBA00023239"/>
    </source>
</evidence>
<comment type="similarity">
    <text evidence="1">Belongs to the thioester dehydratase family. FabZ subfamily.</text>
</comment>
<evidence type="ECO:0000313" key="3">
    <source>
        <dbReference type="EMBL" id="GAA3734051.1"/>
    </source>
</evidence>
<dbReference type="EMBL" id="BAABDD010000004">
    <property type="protein sequence ID" value="GAA3734051.1"/>
    <property type="molecule type" value="Genomic_DNA"/>
</dbReference>
<dbReference type="InterPro" id="IPR013114">
    <property type="entry name" value="FabA_FabZ"/>
</dbReference>
<dbReference type="SUPFAM" id="SSF54637">
    <property type="entry name" value="Thioesterase/thiol ester dehydrase-isomerase"/>
    <property type="match status" value="1"/>
</dbReference>
<name>A0ABP7F9A8_9ACTN</name>
<protein>
    <recommendedName>
        <fullName evidence="5">3-hydroxyacyl-[acyl-carrier-protein] dehydratase</fullName>
    </recommendedName>
</protein>
<dbReference type="PANTHER" id="PTHR30272:SF1">
    <property type="entry name" value="3-HYDROXYACYL-[ACYL-CARRIER-PROTEIN] DEHYDRATASE"/>
    <property type="match status" value="1"/>
</dbReference>
<evidence type="ECO:0000313" key="4">
    <source>
        <dbReference type="Proteomes" id="UP001500908"/>
    </source>
</evidence>
<dbReference type="Gene3D" id="3.10.129.10">
    <property type="entry name" value="Hotdog Thioesterase"/>
    <property type="match status" value="1"/>
</dbReference>
<comment type="caution">
    <text evidence="3">The sequence shown here is derived from an EMBL/GenBank/DDBJ whole genome shotgun (WGS) entry which is preliminary data.</text>
</comment>